<dbReference type="InterPro" id="IPR027377">
    <property type="entry name" value="ZAR1/RTP1-5-like_Znf-3CxxC"/>
</dbReference>
<dbReference type="Proteomes" id="UP000198287">
    <property type="component" value="Unassembled WGS sequence"/>
</dbReference>
<dbReference type="Pfam" id="PF17180">
    <property type="entry name" value="Zn_ribbon_3CxxC_2"/>
    <property type="match status" value="1"/>
</dbReference>
<keyword evidence="1" id="KW-0479">Metal-binding</keyword>
<keyword evidence="7" id="KW-1185">Reference proteome</keyword>
<evidence type="ECO:0000256" key="4">
    <source>
        <dbReference type="SAM" id="MobiDB-lite"/>
    </source>
</evidence>
<feature type="domain" description="3CxxC-type" evidence="5">
    <location>
        <begin position="238"/>
        <end position="304"/>
    </location>
</feature>
<keyword evidence="3" id="KW-0862">Zinc</keyword>
<feature type="compositionally biased region" description="Basic and acidic residues" evidence="4">
    <location>
        <begin position="105"/>
        <end position="117"/>
    </location>
</feature>
<proteinExistence type="predicted"/>
<feature type="compositionally biased region" description="Basic and acidic residues" evidence="4">
    <location>
        <begin position="202"/>
        <end position="218"/>
    </location>
</feature>
<accession>A0A226CW87</accession>
<reference evidence="6 7" key="1">
    <citation type="submission" date="2015-12" db="EMBL/GenBank/DDBJ databases">
        <title>The genome of Folsomia candida.</title>
        <authorList>
            <person name="Faddeeva A."/>
            <person name="Derks M.F."/>
            <person name="Anvar Y."/>
            <person name="Smit S."/>
            <person name="Van Straalen N."/>
            <person name="Roelofs D."/>
        </authorList>
    </citation>
    <scope>NUCLEOTIDE SEQUENCE [LARGE SCALE GENOMIC DNA]</scope>
    <source>
        <strain evidence="6 7">VU population</strain>
        <tissue evidence="6">Whole body</tissue>
    </source>
</reference>
<comment type="caution">
    <text evidence="6">The sequence shown here is derived from an EMBL/GenBank/DDBJ whole genome shotgun (WGS) entry which is preliminary data.</text>
</comment>
<evidence type="ECO:0000313" key="6">
    <source>
        <dbReference type="EMBL" id="OXA37010.1"/>
    </source>
</evidence>
<keyword evidence="2" id="KW-0863">Zinc-finger</keyword>
<protein>
    <submittedName>
        <fullName evidence="6">Zinc finger CCHC domain-containing protein 24</fullName>
    </submittedName>
</protein>
<feature type="compositionally biased region" description="Basic and acidic residues" evidence="4">
    <location>
        <begin position="1"/>
        <end position="19"/>
    </location>
</feature>
<dbReference type="InterPro" id="IPR033446">
    <property type="entry name" value="ZCCHC24_Znf-3CxxC"/>
</dbReference>
<name>A0A226CW87_FOLCA</name>
<evidence type="ECO:0000259" key="5">
    <source>
        <dbReference type="SMART" id="SM01328"/>
    </source>
</evidence>
<evidence type="ECO:0000313" key="7">
    <source>
        <dbReference type="Proteomes" id="UP000198287"/>
    </source>
</evidence>
<evidence type="ECO:0000256" key="2">
    <source>
        <dbReference type="ARBA" id="ARBA00022771"/>
    </source>
</evidence>
<feature type="region of interest" description="Disordered" evidence="4">
    <location>
        <begin position="1"/>
        <end position="117"/>
    </location>
</feature>
<dbReference type="GO" id="GO:0008270">
    <property type="term" value="F:zinc ion binding"/>
    <property type="evidence" value="ECO:0007669"/>
    <property type="project" value="UniProtKB-KW"/>
</dbReference>
<dbReference type="SMART" id="SM01328">
    <property type="entry name" value="zf-3CxxC"/>
    <property type="match status" value="1"/>
</dbReference>
<sequence>MATINPHDKRVPYDRRRNLDVTSQIEPPTNINPFLKPQVKSPHTKKPLLPTPPMITLHDKRVHPDKRYDHDLTSPITTGFNPPAKESTSKIKSPLPNSSSMINPRADKSPEKDNRPPDLVRQIVALYSKPRPPVQGFTSKTPLLPTPEPEMISHRAADKLHNQDKYYSDQPPVLKAGYSGHVKVSSSKFKTPLLPTPLTTSPDHHPDKSPWEDKRRTNLDSNHVGTTPQLTPYLGQSRCVGFFRCHKCLHKWTSGHSWANQGQQCKRCNLLVYPYKQVKLSKEQVRQASKTPHDEKRCGKCQQLRHSCQEIA</sequence>
<dbReference type="EMBL" id="LNIX01000066">
    <property type="protein sequence ID" value="OXA37010.1"/>
    <property type="molecule type" value="Genomic_DNA"/>
</dbReference>
<gene>
    <name evidence="6" type="ORF">Fcan01_28230</name>
</gene>
<evidence type="ECO:0000256" key="3">
    <source>
        <dbReference type="ARBA" id="ARBA00022833"/>
    </source>
</evidence>
<feature type="compositionally biased region" description="Polar residues" evidence="4">
    <location>
        <begin position="20"/>
        <end position="32"/>
    </location>
</feature>
<evidence type="ECO:0000256" key="1">
    <source>
        <dbReference type="ARBA" id="ARBA00022723"/>
    </source>
</evidence>
<organism evidence="6 7">
    <name type="scientific">Folsomia candida</name>
    <name type="common">Springtail</name>
    <dbReference type="NCBI Taxonomy" id="158441"/>
    <lineage>
        <taxon>Eukaryota</taxon>
        <taxon>Metazoa</taxon>
        <taxon>Ecdysozoa</taxon>
        <taxon>Arthropoda</taxon>
        <taxon>Hexapoda</taxon>
        <taxon>Collembola</taxon>
        <taxon>Entomobryomorpha</taxon>
        <taxon>Isotomoidea</taxon>
        <taxon>Isotomidae</taxon>
        <taxon>Proisotominae</taxon>
        <taxon>Folsomia</taxon>
    </lineage>
</organism>
<feature type="region of interest" description="Disordered" evidence="4">
    <location>
        <begin position="192"/>
        <end position="224"/>
    </location>
</feature>
<dbReference type="AlphaFoldDB" id="A0A226CW87"/>